<dbReference type="AlphaFoldDB" id="A0A078HH99"/>
<reference evidence="2" key="3">
    <citation type="submission" date="2021-01" db="EMBL/GenBank/DDBJ databases">
        <authorList>
            <consortium name="Genoscope - CEA"/>
            <person name="William W."/>
        </authorList>
    </citation>
    <scope>NUCLEOTIDE SEQUENCE</scope>
</reference>
<gene>
    <name evidence="3" type="primary">BnaC06g27620D</name>
    <name evidence="2" type="ORF">DARMORV10_C06P39990.1</name>
    <name evidence="3" type="ORF">GSBRNA2T00060141001</name>
</gene>
<dbReference type="Proteomes" id="UP001295469">
    <property type="component" value="Chromosome C06"/>
</dbReference>
<sequence length="64" mass="7141">MVSSSESRQRSTHVPERKLCLTMFEAKRVKNKASRERKHSRRAERLAKGPEGNIPAAAPPAQTA</sequence>
<organism evidence="3 4">
    <name type="scientific">Brassica napus</name>
    <name type="common">Rape</name>
    <dbReference type="NCBI Taxonomy" id="3708"/>
    <lineage>
        <taxon>Eukaryota</taxon>
        <taxon>Viridiplantae</taxon>
        <taxon>Streptophyta</taxon>
        <taxon>Embryophyta</taxon>
        <taxon>Tracheophyta</taxon>
        <taxon>Spermatophyta</taxon>
        <taxon>Magnoliopsida</taxon>
        <taxon>eudicotyledons</taxon>
        <taxon>Gunneridae</taxon>
        <taxon>Pentapetalae</taxon>
        <taxon>rosids</taxon>
        <taxon>malvids</taxon>
        <taxon>Brassicales</taxon>
        <taxon>Brassicaceae</taxon>
        <taxon>Brassiceae</taxon>
        <taxon>Brassica</taxon>
    </lineage>
</organism>
<reference evidence="3" key="2">
    <citation type="submission" date="2014-06" db="EMBL/GenBank/DDBJ databases">
        <authorList>
            <person name="Genoscope - CEA"/>
        </authorList>
    </citation>
    <scope>NUCLEOTIDE SEQUENCE</scope>
</reference>
<dbReference type="SMR" id="A0A078HH99"/>
<name>A0A078HH99_BRANA</name>
<reference evidence="3 4" key="1">
    <citation type="journal article" date="2014" name="Science">
        <title>Plant genetics. Early allopolyploid evolution in the post-Neolithic Brassica napus oilseed genome.</title>
        <authorList>
            <person name="Chalhoub B."/>
            <person name="Denoeud F."/>
            <person name="Liu S."/>
            <person name="Parkin I.A."/>
            <person name="Tang H."/>
            <person name="Wang X."/>
            <person name="Chiquet J."/>
            <person name="Belcram H."/>
            <person name="Tong C."/>
            <person name="Samans B."/>
            <person name="Correa M."/>
            <person name="Da Silva C."/>
            <person name="Just J."/>
            <person name="Falentin C."/>
            <person name="Koh C.S."/>
            <person name="Le Clainche I."/>
            <person name="Bernard M."/>
            <person name="Bento P."/>
            <person name="Noel B."/>
            <person name="Labadie K."/>
            <person name="Alberti A."/>
            <person name="Charles M."/>
            <person name="Arnaud D."/>
            <person name="Guo H."/>
            <person name="Daviaud C."/>
            <person name="Alamery S."/>
            <person name="Jabbari K."/>
            <person name="Zhao M."/>
            <person name="Edger P.P."/>
            <person name="Chelaifa H."/>
            <person name="Tack D."/>
            <person name="Lassalle G."/>
            <person name="Mestiri I."/>
            <person name="Schnel N."/>
            <person name="Le Paslier M.C."/>
            <person name="Fan G."/>
            <person name="Renault V."/>
            <person name="Bayer P.E."/>
            <person name="Golicz A.A."/>
            <person name="Manoli S."/>
            <person name="Lee T.H."/>
            <person name="Thi V.H."/>
            <person name="Chalabi S."/>
            <person name="Hu Q."/>
            <person name="Fan C."/>
            <person name="Tollenaere R."/>
            <person name="Lu Y."/>
            <person name="Battail C."/>
            <person name="Shen J."/>
            <person name="Sidebottom C.H."/>
            <person name="Wang X."/>
            <person name="Canaguier A."/>
            <person name="Chauveau A."/>
            <person name="Berard A."/>
            <person name="Deniot G."/>
            <person name="Guan M."/>
            <person name="Liu Z."/>
            <person name="Sun F."/>
            <person name="Lim Y.P."/>
            <person name="Lyons E."/>
            <person name="Town C.D."/>
            <person name="Bancroft I."/>
            <person name="Wang X."/>
            <person name="Meng J."/>
            <person name="Ma J."/>
            <person name="Pires J.C."/>
            <person name="King G.J."/>
            <person name="Brunel D."/>
            <person name="Delourme R."/>
            <person name="Renard M."/>
            <person name="Aury J.M."/>
            <person name="Adams K.L."/>
            <person name="Batley J."/>
            <person name="Snowdon R.J."/>
            <person name="Tost J."/>
            <person name="Edwards D."/>
            <person name="Zhou Y."/>
            <person name="Hua W."/>
            <person name="Sharpe A.G."/>
            <person name="Paterson A.H."/>
            <person name="Guan C."/>
            <person name="Wincker P."/>
        </authorList>
    </citation>
    <scope>NUCLEOTIDE SEQUENCE [LARGE SCALE GENOMIC DNA]</scope>
    <source>
        <strain evidence="4">cv. Darmor-bzh</strain>
    </source>
</reference>
<evidence type="ECO:0000256" key="1">
    <source>
        <dbReference type="SAM" id="MobiDB-lite"/>
    </source>
</evidence>
<dbReference type="EMBL" id="HG994370">
    <property type="protein sequence ID" value="CAF2062749.1"/>
    <property type="molecule type" value="Genomic_DNA"/>
</dbReference>
<dbReference type="EMBL" id="LK032370">
    <property type="protein sequence ID" value="CDY36218.1"/>
    <property type="molecule type" value="Genomic_DNA"/>
</dbReference>
<proteinExistence type="predicted"/>
<evidence type="ECO:0000313" key="3">
    <source>
        <dbReference type="EMBL" id="CDY36218.1"/>
    </source>
</evidence>
<dbReference type="Proteomes" id="UP000028999">
    <property type="component" value="Unassembled WGS sequence"/>
</dbReference>
<dbReference type="Gramene" id="CDY36218">
    <property type="protein sequence ID" value="CDY36218"/>
    <property type="gene ID" value="GSBRNA2T00060141001"/>
</dbReference>
<feature type="region of interest" description="Disordered" evidence="1">
    <location>
        <begin position="30"/>
        <end position="64"/>
    </location>
</feature>
<keyword evidence="4" id="KW-1185">Reference proteome</keyword>
<evidence type="ECO:0000313" key="2">
    <source>
        <dbReference type="EMBL" id="CAF2062749.1"/>
    </source>
</evidence>
<dbReference type="STRING" id="3708.A0A078HH99"/>
<accession>A0A078HH99</accession>
<dbReference type="PaxDb" id="3708-A0A078HH99"/>
<protein>
    <submittedName>
        <fullName evidence="2">(rape) hypothetical protein</fullName>
    </submittedName>
    <submittedName>
        <fullName evidence="3">BnaC06g27620D protein</fullName>
    </submittedName>
</protein>
<feature type="compositionally biased region" description="Basic residues" evidence="1">
    <location>
        <begin position="30"/>
        <end position="42"/>
    </location>
</feature>
<evidence type="ECO:0000313" key="4">
    <source>
        <dbReference type="Proteomes" id="UP000028999"/>
    </source>
</evidence>